<comment type="caution">
    <text evidence="1">The sequence shown here is derived from an EMBL/GenBank/DDBJ whole genome shotgun (WGS) entry which is preliminary data.</text>
</comment>
<sequence length="136" mass="14488">MPVSKLPEMISKVVSAGPVAGVSEVGVLLETGCPPLLVTGADTVIVGLGVNVADGMTLGVALMLEVTVPPGRNLPKRALKPPAILALDRMTIMIKMKPKNSKMILLDDIFSINLLSYNILKKAFCQIRTVKTVCYN</sequence>
<reference evidence="1 2" key="1">
    <citation type="journal article" date="2016" name="Nat. Commun.">
        <title>Thousands of microbial genomes shed light on interconnected biogeochemical processes in an aquifer system.</title>
        <authorList>
            <person name="Anantharaman K."/>
            <person name="Brown C.T."/>
            <person name="Hug L.A."/>
            <person name="Sharon I."/>
            <person name="Castelle C.J."/>
            <person name="Probst A.J."/>
            <person name="Thomas B.C."/>
            <person name="Singh A."/>
            <person name="Wilkins M.J."/>
            <person name="Karaoz U."/>
            <person name="Brodie E.L."/>
            <person name="Williams K.H."/>
            <person name="Hubbard S.S."/>
            <person name="Banfield J.F."/>
        </authorList>
    </citation>
    <scope>NUCLEOTIDE SEQUENCE [LARGE SCALE GENOMIC DNA]</scope>
</reference>
<evidence type="ECO:0000313" key="1">
    <source>
        <dbReference type="EMBL" id="OGG20062.1"/>
    </source>
</evidence>
<name>A0A1F6A6J0_9BACT</name>
<dbReference type="STRING" id="1798384.A3D03_04395"/>
<gene>
    <name evidence="1" type="ORF">A3D03_04395</name>
</gene>
<dbReference type="EMBL" id="MFJN01000058">
    <property type="protein sequence ID" value="OGG20062.1"/>
    <property type="molecule type" value="Genomic_DNA"/>
</dbReference>
<proteinExistence type="predicted"/>
<dbReference type="Proteomes" id="UP000177092">
    <property type="component" value="Unassembled WGS sequence"/>
</dbReference>
<protein>
    <submittedName>
        <fullName evidence="1">Uncharacterized protein</fullName>
    </submittedName>
</protein>
<dbReference type="AlphaFoldDB" id="A0A1F6A6J0"/>
<organism evidence="1 2">
    <name type="scientific">Candidatus Gottesmanbacteria bacterium RIFCSPHIGHO2_02_FULL_40_13</name>
    <dbReference type="NCBI Taxonomy" id="1798384"/>
    <lineage>
        <taxon>Bacteria</taxon>
        <taxon>Candidatus Gottesmaniibacteriota</taxon>
    </lineage>
</organism>
<evidence type="ECO:0000313" key="2">
    <source>
        <dbReference type="Proteomes" id="UP000177092"/>
    </source>
</evidence>
<accession>A0A1F6A6J0</accession>